<sequence>MTCSSPSPSATLTLAIIRHTNSKHTASRRLEQWFRLNSDRIWGLRLRLNKVFPEALKLSTSHYNGSITPP</sequence>
<evidence type="ECO:0000313" key="2">
    <source>
        <dbReference type="Proteomes" id="UP000829447"/>
    </source>
</evidence>
<proteinExistence type="predicted"/>
<dbReference type="Proteomes" id="UP000829447">
    <property type="component" value="Linkage Group LG22"/>
</dbReference>
<name>A0ACC5XKC0_PANGG</name>
<evidence type="ECO:0000313" key="1">
    <source>
        <dbReference type="EMBL" id="MCI4391679.1"/>
    </source>
</evidence>
<reference evidence="1 2" key="1">
    <citation type="journal article" date="2022" name="bioRxiv">
        <title>An ancient truncated duplication of the anti-Mullerian hormone receptor type 2 gene is a potential conserved master sex determinant in the Pangasiidae catfish family.</title>
        <authorList>
            <person name="Wen M."/>
            <person name="Pan Q."/>
            <person name="Jouanno E."/>
            <person name="Montfort J."/>
            <person name="Zahm M."/>
            <person name="Cabau C."/>
            <person name="Klopp C."/>
            <person name="Iampietro C."/>
            <person name="Roques C."/>
            <person name="Bouchez O."/>
            <person name="Castinel A."/>
            <person name="Donnadieu C."/>
            <person name="Parrinello H."/>
            <person name="Poncet C."/>
            <person name="Belmonte E."/>
            <person name="Gautier V."/>
            <person name="Avarre J.-C."/>
            <person name="Dugue R."/>
            <person name="Gustiano R."/>
            <person name="Ha T.T.T."/>
            <person name="Campet M."/>
            <person name="Sriphairoj K."/>
            <person name="Ribolli J."/>
            <person name="de Almeida F.L."/>
            <person name="Desvignes T."/>
            <person name="Postlethwait J.H."/>
            <person name="Bucao C.F."/>
            <person name="Robinson-Rechavi M."/>
            <person name="Bobe J."/>
            <person name="Herpin A."/>
            <person name="Guiguen Y."/>
        </authorList>
    </citation>
    <scope>NUCLEOTIDE SEQUENCE [LARGE SCALE GENOMIC DNA]</scope>
    <source>
        <strain evidence="1">YG-Dec2019</strain>
    </source>
</reference>
<comment type="caution">
    <text evidence="1">The sequence shown here is derived from an EMBL/GenBank/DDBJ whole genome shotgun (WGS) entry which is preliminary data.</text>
</comment>
<protein>
    <submittedName>
        <fullName evidence="1">Uncharacterized protein</fullName>
    </submittedName>
</protein>
<accession>A0ACC5XKC0</accession>
<dbReference type="EMBL" id="CM040475">
    <property type="protein sequence ID" value="MCI4391679.1"/>
    <property type="molecule type" value="Genomic_DNA"/>
</dbReference>
<keyword evidence="2" id="KW-1185">Reference proteome</keyword>
<organism evidence="1 2">
    <name type="scientific">Pangasianodon gigas</name>
    <name type="common">Mekong giant catfish</name>
    <name type="synonym">Pangasius gigas</name>
    <dbReference type="NCBI Taxonomy" id="30993"/>
    <lineage>
        <taxon>Eukaryota</taxon>
        <taxon>Metazoa</taxon>
        <taxon>Chordata</taxon>
        <taxon>Craniata</taxon>
        <taxon>Vertebrata</taxon>
        <taxon>Euteleostomi</taxon>
        <taxon>Actinopterygii</taxon>
        <taxon>Neopterygii</taxon>
        <taxon>Teleostei</taxon>
        <taxon>Ostariophysi</taxon>
        <taxon>Siluriformes</taxon>
        <taxon>Pangasiidae</taxon>
        <taxon>Pangasianodon</taxon>
    </lineage>
</organism>
<gene>
    <name evidence="1" type="ORF">PGIGA_G00137140</name>
</gene>